<evidence type="ECO:0000313" key="1">
    <source>
        <dbReference type="EMBL" id="JAH09836.1"/>
    </source>
</evidence>
<accession>A0A0E9PYZ8</accession>
<proteinExistence type="predicted"/>
<dbReference type="EMBL" id="GBXM01098741">
    <property type="protein sequence ID" value="JAH09836.1"/>
    <property type="molecule type" value="Transcribed_RNA"/>
</dbReference>
<organism evidence="1">
    <name type="scientific">Anguilla anguilla</name>
    <name type="common">European freshwater eel</name>
    <name type="synonym">Muraena anguilla</name>
    <dbReference type="NCBI Taxonomy" id="7936"/>
    <lineage>
        <taxon>Eukaryota</taxon>
        <taxon>Metazoa</taxon>
        <taxon>Chordata</taxon>
        <taxon>Craniata</taxon>
        <taxon>Vertebrata</taxon>
        <taxon>Euteleostomi</taxon>
        <taxon>Actinopterygii</taxon>
        <taxon>Neopterygii</taxon>
        <taxon>Teleostei</taxon>
        <taxon>Anguilliformes</taxon>
        <taxon>Anguillidae</taxon>
        <taxon>Anguilla</taxon>
    </lineage>
</organism>
<name>A0A0E9PYZ8_ANGAN</name>
<reference evidence="1" key="1">
    <citation type="submission" date="2014-11" db="EMBL/GenBank/DDBJ databases">
        <authorList>
            <person name="Amaro Gonzalez C."/>
        </authorList>
    </citation>
    <scope>NUCLEOTIDE SEQUENCE</scope>
</reference>
<protein>
    <submittedName>
        <fullName evidence="1">Uncharacterized protein</fullName>
    </submittedName>
</protein>
<sequence>MQFFSIDISLYHKKAIYKLEDKKKQHIMIMSKI</sequence>
<reference evidence="1" key="2">
    <citation type="journal article" date="2015" name="Fish Shellfish Immunol.">
        <title>Early steps in the European eel (Anguilla anguilla)-Vibrio vulnificus interaction in the gills: Role of the RtxA13 toxin.</title>
        <authorList>
            <person name="Callol A."/>
            <person name="Pajuelo D."/>
            <person name="Ebbesson L."/>
            <person name="Teles M."/>
            <person name="MacKenzie S."/>
            <person name="Amaro C."/>
        </authorList>
    </citation>
    <scope>NUCLEOTIDE SEQUENCE</scope>
</reference>
<dbReference type="AlphaFoldDB" id="A0A0E9PYZ8"/>